<keyword evidence="7" id="KW-1185">Reference proteome</keyword>
<evidence type="ECO:0000256" key="5">
    <source>
        <dbReference type="SAM" id="Phobius"/>
    </source>
</evidence>
<dbReference type="Pfam" id="PF04191">
    <property type="entry name" value="PEMT"/>
    <property type="match status" value="1"/>
</dbReference>
<dbReference type="GO" id="GO:0012505">
    <property type="term" value="C:endomembrane system"/>
    <property type="evidence" value="ECO:0007669"/>
    <property type="project" value="UniProtKB-SubCell"/>
</dbReference>
<keyword evidence="2 5" id="KW-0812">Transmembrane</keyword>
<evidence type="ECO:0000313" key="6">
    <source>
        <dbReference type="EMBL" id="PJJ57173.1"/>
    </source>
</evidence>
<evidence type="ECO:0000313" key="7">
    <source>
        <dbReference type="Proteomes" id="UP000230842"/>
    </source>
</evidence>
<dbReference type="AlphaFoldDB" id="A0A0B2BFD8"/>
<name>A0A0B2BFD8_9ACTN</name>
<dbReference type="GO" id="GO:0032259">
    <property type="term" value="P:methylation"/>
    <property type="evidence" value="ECO:0007669"/>
    <property type="project" value="UniProtKB-KW"/>
</dbReference>
<comment type="subcellular location">
    <subcellularLocation>
        <location evidence="1">Endomembrane system</location>
        <topology evidence="1">Multi-pass membrane protein</topology>
    </subcellularLocation>
</comment>
<keyword evidence="4 5" id="KW-0472">Membrane</keyword>
<dbReference type="Proteomes" id="UP000230842">
    <property type="component" value="Unassembled WGS sequence"/>
</dbReference>
<evidence type="ECO:0000256" key="4">
    <source>
        <dbReference type="ARBA" id="ARBA00023136"/>
    </source>
</evidence>
<dbReference type="RefSeq" id="WP_039350282.1">
    <property type="nucleotide sequence ID" value="NZ_PGEZ01000001.1"/>
</dbReference>
<feature type="transmembrane region" description="Helical" evidence="5">
    <location>
        <begin position="46"/>
        <end position="64"/>
    </location>
</feature>
<protein>
    <submittedName>
        <fullName evidence="6">Protein-S-isoprenylcysteine O-methyltransferase Ste14</fullName>
    </submittedName>
</protein>
<comment type="caution">
    <text evidence="6">The sequence shown here is derived from an EMBL/GenBank/DDBJ whole genome shotgun (WGS) entry which is preliminary data.</text>
</comment>
<gene>
    <name evidence="6" type="ORF">CLV56_1396</name>
</gene>
<keyword evidence="3 5" id="KW-1133">Transmembrane helix</keyword>
<dbReference type="OrthoDB" id="941586at2"/>
<evidence type="ECO:0000256" key="3">
    <source>
        <dbReference type="ARBA" id="ARBA00022989"/>
    </source>
</evidence>
<accession>A0A0B2BFD8</accession>
<evidence type="ECO:0000256" key="1">
    <source>
        <dbReference type="ARBA" id="ARBA00004127"/>
    </source>
</evidence>
<feature type="transmembrane region" description="Helical" evidence="5">
    <location>
        <begin position="96"/>
        <end position="125"/>
    </location>
</feature>
<proteinExistence type="predicted"/>
<dbReference type="InterPro" id="IPR007318">
    <property type="entry name" value="Phopholipid_MeTrfase"/>
</dbReference>
<organism evidence="6 7">
    <name type="scientific">Mumia flava</name>
    <dbReference type="NCBI Taxonomy" id="1348852"/>
    <lineage>
        <taxon>Bacteria</taxon>
        <taxon>Bacillati</taxon>
        <taxon>Actinomycetota</taxon>
        <taxon>Actinomycetes</taxon>
        <taxon>Propionibacteriales</taxon>
        <taxon>Nocardioidaceae</taxon>
        <taxon>Mumia</taxon>
    </lineage>
</organism>
<reference evidence="6 7" key="1">
    <citation type="submission" date="2017-11" db="EMBL/GenBank/DDBJ databases">
        <title>Genomic Encyclopedia of Archaeal and Bacterial Type Strains, Phase II (KMG-II): From Individual Species to Whole Genera.</title>
        <authorList>
            <person name="Goeker M."/>
        </authorList>
    </citation>
    <scope>NUCLEOTIDE SEQUENCE [LARGE SCALE GENOMIC DNA]</scope>
    <source>
        <strain evidence="6 7">DSM 27763</strain>
    </source>
</reference>
<keyword evidence="6" id="KW-0489">Methyltransferase</keyword>
<sequence>MRPAASRIGSAAFFLAAPGTTAGLIPWVITGWSMPDDGTLRTASVAVGSAVVVVGLVPVVDAFVRFARAGGTPMPAAPTERLVVDGFNRWMRNPMYAGVTLVIAGQALVFGSWAVLAYAGLFWAVTASFVRWYEEPTLLRTYGEAYRRYREAVPAWWPRRRRRSVTTQPNQP</sequence>
<dbReference type="EMBL" id="PGEZ01000001">
    <property type="protein sequence ID" value="PJJ57173.1"/>
    <property type="molecule type" value="Genomic_DNA"/>
</dbReference>
<evidence type="ECO:0000256" key="2">
    <source>
        <dbReference type="ARBA" id="ARBA00022692"/>
    </source>
</evidence>
<dbReference type="GO" id="GO:0008168">
    <property type="term" value="F:methyltransferase activity"/>
    <property type="evidence" value="ECO:0007669"/>
    <property type="project" value="UniProtKB-KW"/>
</dbReference>
<dbReference type="Gene3D" id="1.20.120.1630">
    <property type="match status" value="1"/>
</dbReference>
<keyword evidence="6" id="KW-0808">Transferase</keyword>